<dbReference type="InterPro" id="IPR000569">
    <property type="entry name" value="HECT_dom"/>
</dbReference>
<evidence type="ECO:0000256" key="5">
    <source>
        <dbReference type="SAM" id="SignalP"/>
    </source>
</evidence>
<dbReference type="Proteomes" id="UP000288805">
    <property type="component" value="Unassembled WGS sequence"/>
</dbReference>
<reference evidence="7 8" key="1">
    <citation type="journal article" date="2018" name="PLoS Genet.">
        <title>Population sequencing reveals clonal diversity and ancestral inbreeding in the grapevine cultivar Chardonnay.</title>
        <authorList>
            <person name="Roach M.J."/>
            <person name="Johnson D.L."/>
            <person name="Bohlmann J."/>
            <person name="van Vuuren H.J."/>
            <person name="Jones S.J."/>
            <person name="Pretorius I.S."/>
            <person name="Schmidt S.A."/>
            <person name="Borneman A.R."/>
        </authorList>
    </citation>
    <scope>NUCLEOTIDE SEQUENCE [LARGE SCALE GENOMIC DNA]</scope>
    <source>
        <strain evidence="8">cv. Chardonnay</strain>
        <tissue evidence="7">Leaf</tissue>
    </source>
</reference>
<keyword evidence="2 3" id="KW-0833">Ubl conjugation pathway</keyword>
<dbReference type="AlphaFoldDB" id="A0A438DW18"/>
<evidence type="ECO:0000256" key="4">
    <source>
        <dbReference type="SAM" id="MobiDB-lite"/>
    </source>
</evidence>
<dbReference type="GO" id="GO:0006511">
    <property type="term" value="P:ubiquitin-dependent protein catabolic process"/>
    <property type="evidence" value="ECO:0007669"/>
    <property type="project" value="InterPro"/>
</dbReference>
<keyword evidence="1" id="KW-0808">Transferase</keyword>
<evidence type="ECO:0000313" key="7">
    <source>
        <dbReference type="EMBL" id="RVW39674.1"/>
    </source>
</evidence>
<dbReference type="Gene3D" id="3.30.2410.10">
    <property type="entry name" value="Hect, E3 ligase catalytic domain"/>
    <property type="match status" value="1"/>
</dbReference>
<comment type="caution">
    <text evidence="7">The sequence shown here is derived from an EMBL/GenBank/DDBJ whole genome shotgun (WGS) entry which is preliminary data.</text>
</comment>
<dbReference type="Pfam" id="PF00632">
    <property type="entry name" value="HECT"/>
    <property type="match status" value="2"/>
</dbReference>
<dbReference type="InterPro" id="IPR035983">
    <property type="entry name" value="Hect_E3_ubiquitin_ligase"/>
</dbReference>
<dbReference type="Gene3D" id="3.90.1750.10">
    <property type="entry name" value="Hect, E3 ligase catalytic domains"/>
    <property type="match status" value="1"/>
</dbReference>
<sequence>MLLLYLLSQVCEVLKLLNALLPTSARDQDVQMVLDKESFLANQPDLLQKFGNDILPIFDAGVFFAVDALLTPEKCSQLKFPVLSGTHFSIDSNQRHAAKEVFRCLCYAFDNDQFSSASEMENCKLEKDSVHNLAKHIRTKYLTTELLNSEKGLTDILQKLRTFSAALTDLVDMSLHDDTSAQHEEKYYCMLHQIITILNGKEPISTFEFIESGIVKSLVNYLSNGLYMREKVGSQGVSSHYDNVEKRFEKLQHALSSVENFPVILSHASKQRNSFATVPNGRCVSHPCLKVRFTKEEVETSLYDYSEDVLTVDPFSSLDAIEGFLWRKVSIKRTEPTNSVFQASHDMKGPIFQGPLDAGSQGKSPDLMESESMSSEFPEVQEDKDSSQSTPESASNLREMTPGEATSSGETQQAAGQMGGYFVFDRGKAINFYCSCGISMIVSAEQEQHVSSEAGVKMKTQCPESCSGEDASQQIEAEHEIIPSGKLWGQVHTLTYRAAVEPKQTHPQECLQNSPVSAKVGTHLQQAPFFSNIFVPELVAELDKSGPTYDILFLLKSLEGMNKFKFHLMSRERTKAFAEGRIDNLDNLKVAVPVIPENEFVNSKLTEKLEQQMRDPLAVSIGGMPLWCNQLMALYPFLFGFEARCKYFRLAAFGPLQAQPHSSFHNTSGAPSDRRHMLVVLEVEYNEEVGTGLGPTLEFYTLVCHEFQKTGLGMWREDYTSSTSCKAYRQGQEWPGRGKALQDGRVLDLPFSKAFYKLAILGQELSVYDIQSFDPELGRVLLEFQALIDRKRYLETVCGEKSTFDVDMCFRNTKLRIFTLILHFRGIPNMFLLLVTMTNLEEYVSLLVDTTINAGISRQVEAFRSGFNQFYQLEYSKYKITRCNEDVLVSNFCPVEIDVDFHGFPIKHLQIFTEEELEKLLCGERDSWACNGLLDHIKFDHGYTASSPPIINVITGNVQEFDHEQRRAFLQFVTGAPRLPPGGLASLNPKLTIVRKHCSKWADADLPSVMTCANYLKLPPYSSKVQFFPQ</sequence>
<organism evidence="7 8">
    <name type="scientific">Vitis vinifera</name>
    <name type="common">Grape</name>
    <dbReference type="NCBI Taxonomy" id="29760"/>
    <lineage>
        <taxon>Eukaryota</taxon>
        <taxon>Viridiplantae</taxon>
        <taxon>Streptophyta</taxon>
        <taxon>Embryophyta</taxon>
        <taxon>Tracheophyta</taxon>
        <taxon>Spermatophyta</taxon>
        <taxon>Magnoliopsida</taxon>
        <taxon>eudicotyledons</taxon>
        <taxon>Gunneridae</taxon>
        <taxon>Pentapetalae</taxon>
        <taxon>rosids</taxon>
        <taxon>Vitales</taxon>
        <taxon>Vitaceae</taxon>
        <taxon>Viteae</taxon>
        <taxon>Vitis</taxon>
    </lineage>
</organism>
<dbReference type="PANTHER" id="PTHR45670">
    <property type="entry name" value="E3 UBIQUITIN-PROTEIN LIGASE TRIP12"/>
    <property type="match status" value="1"/>
</dbReference>
<dbReference type="EMBL" id="QGNW01001474">
    <property type="protein sequence ID" value="RVW39674.1"/>
    <property type="molecule type" value="Genomic_DNA"/>
</dbReference>
<feature type="chain" id="PRO_5019451285" evidence="5">
    <location>
        <begin position="26"/>
        <end position="1030"/>
    </location>
</feature>
<feature type="compositionally biased region" description="Polar residues" evidence="4">
    <location>
        <begin position="387"/>
        <end position="412"/>
    </location>
</feature>
<protein>
    <submittedName>
        <fullName evidence="7">E3 ubiquitin-protein ligase UPL4</fullName>
    </submittedName>
</protein>
<name>A0A438DW18_VITVI</name>
<feature type="region of interest" description="Disordered" evidence="4">
    <location>
        <begin position="351"/>
        <end position="412"/>
    </location>
</feature>
<feature type="active site" description="Glycyl thioester intermediate" evidence="3">
    <location>
        <position position="1012"/>
    </location>
</feature>
<dbReference type="InterPro" id="IPR045322">
    <property type="entry name" value="HECTD1/TRIP12-like"/>
</dbReference>
<evidence type="ECO:0000256" key="1">
    <source>
        <dbReference type="ARBA" id="ARBA00022679"/>
    </source>
</evidence>
<dbReference type="SMART" id="SM00119">
    <property type="entry name" value="HECTc"/>
    <property type="match status" value="1"/>
</dbReference>
<dbReference type="SUPFAM" id="SSF56204">
    <property type="entry name" value="Hect, E3 ligase catalytic domain"/>
    <property type="match status" value="1"/>
</dbReference>
<feature type="domain" description="HECT" evidence="6">
    <location>
        <begin position="738"/>
        <end position="1030"/>
    </location>
</feature>
<evidence type="ECO:0000256" key="2">
    <source>
        <dbReference type="ARBA" id="ARBA00022786"/>
    </source>
</evidence>
<gene>
    <name evidence="7" type="primary">UPL4_1</name>
    <name evidence="7" type="ORF">CK203_086017</name>
</gene>
<evidence type="ECO:0000256" key="3">
    <source>
        <dbReference type="PROSITE-ProRule" id="PRU00104"/>
    </source>
</evidence>
<dbReference type="Gene3D" id="3.30.2160.10">
    <property type="entry name" value="Hect, E3 ligase catalytic domain"/>
    <property type="match status" value="1"/>
</dbReference>
<accession>A0A438DW18</accession>
<keyword evidence="5" id="KW-0732">Signal</keyword>
<dbReference type="PROSITE" id="PS50237">
    <property type="entry name" value="HECT"/>
    <property type="match status" value="1"/>
</dbReference>
<proteinExistence type="predicted"/>
<dbReference type="PANTHER" id="PTHR45670:SF10">
    <property type="entry name" value="E3 UBIQUITIN-PROTEIN LIGASE UPL4"/>
    <property type="match status" value="1"/>
</dbReference>
<dbReference type="GO" id="GO:0061630">
    <property type="term" value="F:ubiquitin protein ligase activity"/>
    <property type="evidence" value="ECO:0007669"/>
    <property type="project" value="InterPro"/>
</dbReference>
<evidence type="ECO:0000313" key="8">
    <source>
        <dbReference type="Proteomes" id="UP000288805"/>
    </source>
</evidence>
<evidence type="ECO:0000259" key="6">
    <source>
        <dbReference type="PROSITE" id="PS50237"/>
    </source>
</evidence>
<feature type="signal peptide" evidence="5">
    <location>
        <begin position="1"/>
        <end position="25"/>
    </location>
</feature>